<gene>
    <name evidence="2" type="ORF">CTEN210_01616</name>
</gene>
<evidence type="ECO:0000313" key="2">
    <source>
        <dbReference type="EMBL" id="GFH45142.1"/>
    </source>
</evidence>
<comment type="caution">
    <text evidence="2">The sequence shown here is derived from an EMBL/GenBank/DDBJ whole genome shotgun (WGS) entry which is preliminary data.</text>
</comment>
<name>A0AAD3CFH2_9STRA</name>
<feature type="compositionally biased region" description="Polar residues" evidence="1">
    <location>
        <begin position="190"/>
        <end position="205"/>
    </location>
</feature>
<dbReference type="EMBL" id="BLLK01000020">
    <property type="protein sequence ID" value="GFH45142.1"/>
    <property type="molecule type" value="Genomic_DNA"/>
</dbReference>
<feature type="compositionally biased region" description="Basic and acidic residues" evidence="1">
    <location>
        <begin position="131"/>
        <end position="140"/>
    </location>
</feature>
<reference evidence="2 3" key="1">
    <citation type="journal article" date="2021" name="Sci. Rep.">
        <title>The genome of the diatom Chaetoceros tenuissimus carries an ancient integrated fragment of an extant virus.</title>
        <authorList>
            <person name="Hongo Y."/>
            <person name="Kimura K."/>
            <person name="Takaki Y."/>
            <person name="Yoshida Y."/>
            <person name="Baba S."/>
            <person name="Kobayashi G."/>
            <person name="Nagasaki K."/>
            <person name="Hano T."/>
            <person name="Tomaru Y."/>
        </authorList>
    </citation>
    <scope>NUCLEOTIDE SEQUENCE [LARGE SCALE GENOMIC DNA]</scope>
    <source>
        <strain evidence="2 3">NIES-3715</strain>
    </source>
</reference>
<sequence length="488" mass="52986">MGKNKLIKAAAARDEAKSLAAKAQRRSKRQKIPKTRASEETEKTTVAAKHTVGTANSSKRGKKGGAEDSKKSKVISKATKKAEVKKAAVSKKHEQKEAAPKSVAKVTSSAKEKADPKKSTKGNSTPVPVSKDSKELKESTSTKSVTATEEAFKGMPKLVPIETKVTGKDTVAPKQSITKESSTEELETAAKSSTETVDSASQNAIDETPIPDLPAIPSELTHPIPPEQLRYLVQTYAGGQEKAKWFCTPSLPLNDVRLSTKYEHNAVQTKSRTRCILCLSFMGAAKAFKSTVHCSTCNISLCRNKKRNCFERFHNTVDLLKELPIQDHYVPAKTPKKKTLTARTLDIKEIIEKEQALQKGKEGEHATSSNVLLRKFASPPRQAAAEILAAAKQMKLAAAKQIPTTAKATPHTDKNTTENVKESNTPAKKISNEKITDASAALSPLSDSVARTLALAKAALKEQKANQKRTATDSQKEENESSKRKKTK</sequence>
<organism evidence="2 3">
    <name type="scientific">Chaetoceros tenuissimus</name>
    <dbReference type="NCBI Taxonomy" id="426638"/>
    <lineage>
        <taxon>Eukaryota</taxon>
        <taxon>Sar</taxon>
        <taxon>Stramenopiles</taxon>
        <taxon>Ochrophyta</taxon>
        <taxon>Bacillariophyta</taxon>
        <taxon>Coscinodiscophyceae</taxon>
        <taxon>Chaetocerotophycidae</taxon>
        <taxon>Chaetocerotales</taxon>
        <taxon>Chaetocerotaceae</taxon>
        <taxon>Chaetoceros</taxon>
    </lineage>
</organism>
<feature type="compositionally biased region" description="Basic and acidic residues" evidence="1">
    <location>
        <begin position="80"/>
        <end position="99"/>
    </location>
</feature>
<feature type="region of interest" description="Disordered" evidence="1">
    <location>
        <begin position="461"/>
        <end position="488"/>
    </location>
</feature>
<feature type="compositionally biased region" description="Basic and acidic residues" evidence="1">
    <location>
        <begin position="461"/>
        <end position="482"/>
    </location>
</feature>
<protein>
    <submittedName>
        <fullName evidence="2">Uncharacterized protein</fullName>
    </submittedName>
</protein>
<feature type="compositionally biased region" description="Basic and acidic residues" evidence="1">
    <location>
        <begin position="410"/>
        <end position="421"/>
    </location>
</feature>
<feature type="compositionally biased region" description="Basic residues" evidence="1">
    <location>
        <begin position="23"/>
        <end position="34"/>
    </location>
</feature>
<feature type="region of interest" description="Disordered" evidence="1">
    <location>
        <begin position="401"/>
        <end position="432"/>
    </location>
</feature>
<keyword evidence="3" id="KW-1185">Reference proteome</keyword>
<accession>A0AAD3CFH2</accession>
<feature type="region of interest" description="Disordered" evidence="1">
    <location>
        <begin position="1"/>
        <end position="151"/>
    </location>
</feature>
<dbReference type="AlphaFoldDB" id="A0AAD3CFH2"/>
<evidence type="ECO:0000313" key="3">
    <source>
        <dbReference type="Proteomes" id="UP001054902"/>
    </source>
</evidence>
<proteinExistence type="predicted"/>
<dbReference type="Proteomes" id="UP001054902">
    <property type="component" value="Unassembled WGS sequence"/>
</dbReference>
<feature type="region of interest" description="Disordered" evidence="1">
    <location>
        <begin position="164"/>
        <end position="221"/>
    </location>
</feature>
<evidence type="ECO:0000256" key="1">
    <source>
        <dbReference type="SAM" id="MobiDB-lite"/>
    </source>
</evidence>